<evidence type="ECO:0000313" key="1">
    <source>
        <dbReference type="EMBL" id="ACV56569.1"/>
    </source>
</evidence>
<dbReference type="KEGG" id="ele:Elen_2618"/>
<sequence length="68" mass="7827">MTNWKKYFGSPERAAEMIADSEVRQKINDSVFARFPGIDAEWKHLGSDYRKSYALEWLESEADGVQLG</sequence>
<keyword evidence="2" id="KW-1185">Reference proteome</keyword>
<dbReference type="RefSeq" id="WP_015761291.1">
    <property type="nucleotide sequence ID" value="NC_013204.1"/>
</dbReference>
<dbReference type="Proteomes" id="UP000001377">
    <property type="component" value="Chromosome"/>
</dbReference>
<dbReference type="PaxDb" id="479437-Elen_2618"/>
<dbReference type="EMBL" id="CP001726">
    <property type="protein sequence ID" value="ACV56569.1"/>
    <property type="molecule type" value="Genomic_DNA"/>
</dbReference>
<dbReference type="HOGENOM" id="CLU_2787228_0_0_11"/>
<dbReference type="STRING" id="479437.Elen_2618"/>
<gene>
    <name evidence="1" type="ordered locus">Elen_2618</name>
</gene>
<protein>
    <submittedName>
        <fullName evidence="1">Uncharacterized protein</fullName>
    </submittedName>
</protein>
<dbReference type="BioCyc" id="ELEN479437:G1GFY-2640-MONOMER"/>
<evidence type="ECO:0000313" key="2">
    <source>
        <dbReference type="Proteomes" id="UP000001377"/>
    </source>
</evidence>
<dbReference type="AlphaFoldDB" id="C8WLV6"/>
<reference evidence="1 2" key="1">
    <citation type="journal article" date="2009" name="Stand. Genomic Sci.">
        <title>Complete genome sequence of Eggerthella lenta type strain (IPP VPI 0255).</title>
        <authorList>
            <person name="Saunders E."/>
            <person name="Pukall R."/>
            <person name="Abt B."/>
            <person name="Lapidus A."/>
            <person name="Glavina Del Rio T."/>
            <person name="Copeland A."/>
            <person name="Tice H."/>
            <person name="Cheng J.F."/>
            <person name="Lucas S."/>
            <person name="Chen F."/>
            <person name="Nolan M."/>
            <person name="Bruce D."/>
            <person name="Goodwin L."/>
            <person name="Pitluck S."/>
            <person name="Ivanova N."/>
            <person name="Mavromatis K."/>
            <person name="Ovchinnikova G."/>
            <person name="Pati A."/>
            <person name="Chen A."/>
            <person name="Palaniappan K."/>
            <person name="Land M."/>
            <person name="Hauser L."/>
            <person name="Chang Y.J."/>
            <person name="Jeffries C.D."/>
            <person name="Chain P."/>
            <person name="Meincke L."/>
            <person name="Sims D."/>
            <person name="Brettin T."/>
            <person name="Detter J.C."/>
            <person name="Goker M."/>
            <person name="Bristow J."/>
            <person name="Eisen J.A."/>
            <person name="Markowitz V."/>
            <person name="Hugenholtz P."/>
            <person name="Kyrpides N.C."/>
            <person name="Klenk H.P."/>
            <person name="Han C."/>
        </authorList>
    </citation>
    <scope>NUCLEOTIDE SEQUENCE [LARGE SCALE GENOMIC DNA]</scope>
    <source>
        <strain evidence="2">ATCC 25559 / DSM 2243 / CCUG 17323 / JCM 9979 / KCTC 3265 / NCTC 11813 / VPI 0255 / 1899 B</strain>
    </source>
</reference>
<name>C8WLV6_EGGLE</name>
<accession>C8WLV6</accession>
<organism evidence="1 2">
    <name type="scientific">Eggerthella lenta (strain ATCC 25559 / DSM 2243 / CCUG 17323 / JCM 9979 / KCTC 3265 / NCTC 11813 / VPI 0255 / 1899 B)</name>
    <name type="common">Eubacterium lentum</name>
    <dbReference type="NCBI Taxonomy" id="479437"/>
    <lineage>
        <taxon>Bacteria</taxon>
        <taxon>Bacillati</taxon>
        <taxon>Actinomycetota</taxon>
        <taxon>Coriobacteriia</taxon>
        <taxon>Eggerthellales</taxon>
        <taxon>Eggerthellaceae</taxon>
        <taxon>Eggerthella</taxon>
    </lineage>
</organism>
<proteinExistence type="predicted"/>